<dbReference type="STRING" id="670386.D3BQR3"/>
<dbReference type="EMBL" id="ADBJ01000047">
    <property type="protein sequence ID" value="EFA76483.1"/>
    <property type="molecule type" value="Genomic_DNA"/>
</dbReference>
<evidence type="ECO:0000313" key="2">
    <source>
        <dbReference type="Proteomes" id="UP000001396"/>
    </source>
</evidence>
<dbReference type="InParanoid" id="D3BQR3"/>
<keyword evidence="2" id="KW-1185">Reference proteome</keyword>
<name>D3BQR3_HETP5</name>
<protein>
    <submittedName>
        <fullName evidence="1">Uncharacterized protein</fullName>
    </submittedName>
</protein>
<gene>
    <name evidence="1" type="ORF">PPL_10249</name>
</gene>
<comment type="caution">
    <text evidence="1">The sequence shown here is derived from an EMBL/GenBank/DDBJ whole genome shotgun (WGS) entry which is preliminary data.</text>
</comment>
<sequence>MTYGLGVEIKQLCGLLMARHSGAINGFASEFHVIPEIGVRIFAVATLNLIYSVINQLLNVISQSIISQYFQLSPRVAYNVLAPKNARLQMKSVLKCQPIPKEIKNRVLGYYKLMDGNQKKDFLPLQNLPIVQPKIIQENICHCQSFLDIT</sequence>
<reference evidence="1 2" key="1">
    <citation type="journal article" date="2011" name="Genome Res.">
        <title>Phylogeny-wide analysis of social amoeba genomes highlights ancient origins for complex intercellular communication.</title>
        <authorList>
            <person name="Heidel A.J."/>
            <person name="Lawal H.M."/>
            <person name="Felder M."/>
            <person name="Schilde C."/>
            <person name="Helps N.R."/>
            <person name="Tunggal B."/>
            <person name="Rivero F."/>
            <person name="John U."/>
            <person name="Schleicher M."/>
            <person name="Eichinger L."/>
            <person name="Platzer M."/>
            <person name="Noegel A.A."/>
            <person name="Schaap P."/>
            <person name="Gloeckner G."/>
        </authorList>
    </citation>
    <scope>NUCLEOTIDE SEQUENCE [LARGE SCALE GENOMIC DNA]</scope>
    <source>
        <strain evidence="2">ATCC 26659 / Pp 5 / PN500</strain>
    </source>
</reference>
<dbReference type="RefSeq" id="XP_020428615.1">
    <property type="nucleotide sequence ID" value="XM_020581030.1"/>
</dbReference>
<dbReference type="GeneID" id="31365720"/>
<dbReference type="AlphaFoldDB" id="D3BQR3"/>
<proteinExistence type="predicted"/>
<accession>D3BQR3</accession>
<evidence type="ECO:0000313" key="1">
    <source>
        <dbReference type="EMBL" id="EFA76483.1"/>
    </source>
</evidence>
<dbReference type="Proteomes" id="UP000001396">
    <property type="component" value="Unassembled WGS sequence"/>
</dbReference>
<organism evidence="1 2">
    <name type="scientific">Heterostelium pallidum (strain ATCC 26659 / Pp 5 / PN500)</name>
    <name type="common">Cellular slime mold</name>
    <name type="synonym">Polysphondylium pallidum</name>
    <dbReference type="NCBI Taxonomy" id="670386"/>
    <lineage>
        <taxon>Eukaryota</taxon>
        <taxon>Amoebozoa</taxon>
        <taxon>Evosea</taxon>
        <taxon>Eumycetozoa</taxon>
        <taxon>Dictyostelia</taxon>
        <taxon>Acytosteliales</taxon>
        <taxon>Acytosteliaceae</taxon>
        <taxon>Heterostelium</taxon>
    </lineage>
</organism>